<reference evidence="3" key="1">
    <citation type="journal article" date="2018" name="Int. J. Syst. Evol. Microbiol.">
        <title>Neptunicella marina gen. nov., sp. nov., isolated from surface seawater.</title>
        <authorList>
            <person name="Liu X."/>
            <person name="Lai Q."/>
            <person name="Du Y."/>
            <person name="Zhang X."/>
            <person name="Liu Z."/>
            <person name="Sun F."/>
            <person name="Shao Z."/>
        </authorList>
    </citation>
    <scope>NUCLEOTIDE SEQUENCE</scope>
    <source>
        <strain evidence="3">S27-2</strain>
    </source>
</reference>
<dbReference type="InterPro" id="IPR035901">
    <property type="entry name" value="GIY-YIG_endonuc_sf"/>
</dbReference>
<dbReference type="RefSeq" id="WP_186507934.1">
    <property type="nucleotide sequence ID" value="NZ_JACNEP010000018.1"/>
</dbReference>
<dbReference type="InterPro" id="IPR000305">
    <property type="entry name" value="GIY-YIG_endonuc"/>
</dbReference>
<proteinExistence type="inferred from homology"/>
<protein>
    <submittedName>
        <fullName evidence="3">GIY-YIG nuclease family protein</fullName>
    </submittedName>
</protein>
<accession>A0A8J6IY15</accession>
<feature type="domain" description="GIY-YIG" evidence="2">
    <location>
        <begin position="8"/>
        <end position="85"/>
    </location>
</feature>
<dbReference type="AlphaFoldDB" id="A0A8J6IY15"/>
<dbReference type="EMBL" id="JACNEP010000018">
    <property type="protein sequence ID" value="MBC3767411.1"/>
    <property type="molecule type" value="Genomic_DNA"/>
</dbReference>
<reference evidence="3" key="2">
    <citation type="submission" date="2020-08" db="EMBL/GenBank/DDBJ databases">
        <authorList>
            <person name="Lai Q."/>
        </authorList>
    </citation>
    <scope>NUCLEOTIDE SEQUENCE</scope>
    <source>
        <strain evidence="3">S27-2</strain>
    </source>
</reference>
<dbReference type="SUPFAM" id="SSF82771">
    <property type="entry name" value="GIY-YIG endonuclease"/>
    <property type="match status" value="1"/>
</dbReference>
<organism evidence="3 4">
    <name type="scientific">Neptunicella marina</name>
    <dbReference type="NCBI Taxonomy" id="2125989"/>
    <lineage>
        <taxon>Bacteria</taxon>
        <taxon>Pseudomonadati</taxon>
        <taxon>Pseudomonadota</taxon>
        <taxon>Gammaproteobacteria</taxon>
        <taxon>Alteromonadales</taxon>
        <taxon>Alteromonadaceae</taxon>
        <taxon>Neptunicella</taxon>
    </lineage>
</organism>
<evidence type="ECO:0000313" key="3">
    <source>
        <dbReference type="EMBL" id="MBC3767411.1"/>
    </source>
</evidence>
<comment type="similarity">
    <text evidence="1">Belongs to the UPF0213 family.</text>
</comment>
<evidence type="ECO:0000256" key="1">
    <source>
        <dbReference type="ARBA" id="ARBA00007435"/>
    </source>
</evidence>
<sequence length="103" mass="11646">MSKKKLAGMWYLYMIENRLGQLYTGITTDPKRRFEEHSQSGAKAAKALKGKGPLRQRLCVNAGNRSQASKLELAVKKLNKNHKLKLIELGQQGITADFELKLF</sequence>
<dbReference type="PANTHER" id="PTHR34477">
    <property type="entry name" value="UPF0213 PROTEIN YHBQ"/>
    <property type="match status" value="1"/>
</dbReference>
<dbReference type="Gene3D" id="3.40.1440.10">
    <property type="entry name" value="GIY-YIG endonuclease"/>
    <property type="match status" value="1"/>
</dbReference>
<dbReference type="PROSITE" id="PS50164">
    <property type="entry name" value="GIY_YIG"/>
    <property type="match status" value="1"/>
</dbReference>
<keyword evidence="4" id="KW-1185">Reference proteome</keyword>
<comment type="caution">
    <text evidence="3">The sequence shown here is derived from an EMBL/GenBank/DDBJ whole genome shotgun (WGS) entry which is preliminary data.</text>
</comment>
<dbReference type="PANTHER" id="PTHR34477:SF1">
    <property type="entry name" value="UPF0213 PROTEIN YHBQ"/>
    <property type="match status" value="1"/>
</dbReference>
<gene>
    <name evidence="3" type="ORF">H8B19_16150</name>
</gene>
<dbReference type="Proteomes" id="UP000601768">
    <property type="component" value="Unassembled WGS sequence"/>
</dbReference>
<evidence type="ECO:0000259" key="2">
    <source>
        <dbReference type="PROSITE" id="PS50164"/>
    </source>
</evidence>
<dbReference type="Pfam" id="PF01541">
    <property type="entry name" value="GIY-YIG"/>
    <property type="match status" value="1"/>
</dbReference>
<dbReference type="InterPro" id="IPR050190">
    <property type="entry name" value="UPF0213_domain"/>
</dbReference>
<name>A0A8J6IY15_9ALTE</name>
<evidence type="ECO:0000313" key="4">
    <source>
        <dbReference type="Proteomes" id="UP000601768"/>
    </source>
</evidence>